<evidence type="ECO:0000256" key="2">
    <source>
        <dbReference type="ARBA" id="ARBA00022692"/>
    </source>
</evidence>
<proteinExistence type="predicted"/>
<organism evidence="8 9">
    <name type="scientific">Allacma fusca</name>
    <dbReference type="NCBI Taxonomy" id="39272"/>
    <lineage>
        <taxon>Eukaryota</taxon>
        <taxon>Metazoa</taxon>
        <taxon>Ecdysozoa</taxon>
        <taxon>Arthropoda</taxon>
        <taxon>Hexapoda</taxon>
        <taxon>Collembola</taxon>
        <taxon>Symphypleona</taxon>
        <taxon>Sminthuridae</taxon>
        <taxon>Allacma</taxon>
    </lineage>
</organism>
<dbReference type="EMBL" id="CAJVCH010195624">
    <property type="protein sequence ID" value="CAG7730506.1"/>
    <property type="molecule type" value="Genomic_DNA"/>
</dbReference>
<dbReference type="GO" id="GO:0016020">
    <property type="term" value="C:membrane"/>
    <property type="evidence" value="ECO:0007669"/>
    <property type="project" value="UniProtKB-SubCell"/>
</dbReference>
<evidence type="ECO:0000313" key="8">
    <source>
        <dbReference type="EMBL" id="CAG7730506.1"/>
    </source>
</evidence>
<dbReference type="InterPro" id="IPR000620">
    <property type="entry name" value="EamA_dom"/>
</dbReference>
<accession>A0A8J2PB57</accession>
<evidence type="ECO:0000256" key="3">
    <source>
        <dbReference type="ARBA" id="ARBA00022989"/>
    </source>
</evidence>
<comment type="caution">
    <text evidence="8">The sequence shown here is derived from an EMBL/GenBank/DDBJ whole genome shotgun (WGS) entry which is preliminary data.</text>
</comment>
<sequence length="355" mass="39263">MKCYFNSWIPDCSSKSYDTNMILMDYHLLVEIWATPANSPASPPTVPAPPVKADKNRLKIPDKLNKKPDSENSIPLSEHSTSDVLREYFAPGKNREKKVRPGLATSSGIGDSSEAFASLVSSTEDHSETTESHGTRESLLIGKLSGDSVLEAKTHGKCCTCWLRTRGLILAWDFLLLFNYYSMVHSSSYSNHFDRVSPQHLRSKTVCFKDLRAFIGSISIVFQFYSLKHISPADSSVILHCNPVFVAFGARLFLKEKVTICASITAILAIIGVVLISKPPFLAGEDEFDSQQLIGIGFAIAGMFTLTASVLLMRSLRELHFSMLNSVFGFTGMVTALILGTLLWWDLLYDNGPHV</sequence>
<feature type="domain" description="EamA" evidence="7">
    <location>
        <begin position="213"/>
        <end position="277"/>
    </location>
</feature>
<dbReference type="Pfam" id="PF00892">
    <property type="entry name" value="EamA"/>
    <property type="match status" value="1"/>
</dbReference>
<feature type="transmembrane region" description="Helical" evidence="6">
    <location>
        <begin position="324"/>
        <end position="345"/>
    </location>
</feature>
<keyword evidence="2 6" id="KW-0812">Transmembrane</keyword>
<feature type="transmembrane region" description="Helical" evidence="6">
    <location>
        <begin position="293"/>
        <end position="312"/>
    </location>
</feature>
<keyword evidence="3 6" id="KW-1133">Transmembrane helix</keyword>
<evidence type="ECO:0000313" key="9">
    <source>
        <dbReference type="Proteomes" id="UP000708208"/>
    </source>
</evidence>
<dbReference type="Proteomes" id="UP000708208">
    <property type="component" value="Unassembled WGS sequence"/>
</dbReference>
<feature type="compositionally biased region" description="Basic and acidic residues" evidence="5">
    <location>
        <begin position="52"/>
        <end position="70"/>
    </location>
</feature>
<evidence type="ECO:0000256" key="6">
    <source>
        <dbReference type="SAM" id="Phobius"/>
    </source>
</evidence>
<reference evidence="8" key="1">
    <citation type="submission" date="2021-06" db="EMBL/GenBank/DDBJ databases">
        <authorList>
            <person name="Hodson N. C."/>
            <person name="Mongue J. A."/>
            <person name="Jaron S. K."/>
        </authorList>
    </citation>
    <scope>NUCLEOTIDE SEQUENCE</scope>
</reference>
<keyword evidence="4 6" id="KW-0472">Membrane</keyword>
<comment type="subcellular location">
    <subcellularLocation>
        <location evidence="1">Membrane</location>
        <topology evidence="1">Multi-pass membrane protein</topology>
    </subcellularLocation>
</comment>
<feature type="compositionally biased region" description="Pro residues" evidence="5">
    <location>
        <begin position="41"/>
        <end position="50"/>
    </location>
</feature>
<name>A0A8J2PB57_9HEXA</name>
<feature type="transmembrane region" description="Helical" evidence="6">
    <location>
        <begin position="261"/>
        <end position="281"/>
    </location>
</feature>
<dbReference type="PANTHER" id="PTHR22911:SF6">
    <property type="entry name" value="SOLUTE CARRIER FAMILY 35 MEMBER G1"/>
    <property type="match status" value="1"/>
</dbReference>
<keyword evidence="9" id="KW-1185">Reference proteome</keyword>
<evidence type="ECO:0000259" key="7">
    <source>
        <dbReference type="Pfam" id="PF00892"/>
    </source>
</evidence>
<evidence type="ECO:0000256" key="5">
    <source>
        <dbReference type="SAM" id="MobiDB-lite"/>
    </source>
</evidence>
<feature type="region of interest" description="Disordered" evidence="5">
    <location>
        <begin position="39"/>
        <end position="79"/>
    </location>
</feature>
<dbReference type="AlphaFoldDB" id="A0A8J2PB57"/>
<dbReference type="PANTHER" id="PTHR22911">
    <property type="entry name" value="ACYL-MALONYL CONDENSING ENZYME-RELATED"/>
    <property type="match status" value="1"/>
</dbReference>
<gene>
    <name evidence="8" type="ORF">AFUS01_LOCUS19146</name>
</gene>
<evidence type="ECO:0000256" key="4">
    <source>
        <dbReference type="ARBA" id="ARBA00023136"/>
    </source>
</evidence>
<protein>
    <recommendedName>
        <fullName evidence="7">EamA domain-containing protein</fullName>
    </recommendedName>
</protein>
<evidence type="ECO:0000256" key="1">
    <source>
        <dbReference type="ARBA" id="ARBA00004141"/>
    </source>
</evidence>
<dbReference type="OrthoDB" id="306876at2759"/>